<feature type="region of interest" description="Disordered" evidence="1">
    <location>
        <begin position="411"/>
        <end position="450"/>
    </location>
</feature>
<proteinExistence type="predicted"/>
<feature type="compositionally biased region" description="Polar residues" evidence="1">
    <location>
        <begin position="162"/>
        <end position="171"/>
    </location>
</feature>
<evidence type="ECO:0000313" key="3">
    <source>
        <dbReference type="RefSeq" id="XP_026541791.1"/>
    </source>
</evidence>
<organism evidence="2 3">
    <name type="scientific">Notechis scutatus</name>
    <name type="common">mainland tiger snake</name>
    <dbReference type="NCBI Taxonomy" id="8663"/>
    <lineage>
        <taxon>Eukaryota</taxon>
        <taxon>Metazoa</taxon>
        <taxon>Chordata</taxon>
        <taxon>Craniata</taxon>
        <taxon>Vertebrata</taxon>
        <taxon>Euteleostomi</taxon>
        <taxon>Lepidosauria</taxon>
        <taxon>Squamata</taxon>
        <taxon>Bifurcata</taxon>
        <taxon>Unidentata</taxon>
        <taxon>Episquamata</taxon>
        <taxon>Toxicofera</taxon>
        <taxon>Serpentes</taxon>
        <taxon>Colubroidea</taxon>
        <taxon>Elapidae</taxon>
        <taxon>Hydrophiinae</taxon>
        <taxon>Notechis</taxon>
    </lineage>
</organism>
<protein>
    <submittedName>
        <fullName evidence="3">Circadian-associated transcriptional repressor</fullName>
    </submittedName>
</protein>
<dbReference type="KEGG" id="nss:113424343"/>
<name>A0A6J1VF63_9SAUR</name>
<dbReference type="CTD" id="148523"/>
<dbReference type="AlphaFoldDB" id="A0A6J1VF63"/>
<gene>
    <name evidence="3" type="primary">CIART</name>
</gene>
<dbReference type="PANTHER" id="PTHR35441:SF1">
    <property type="entry name" value="CIRCADIAN-ASSOCIATED TRANSCRIPTIONAL REPRESSOR"/>
    <property type="match status" value="1"/>
</dbReference>
<dbReference type="PANTHER" id="PTHR35441">
    <property type="entry name" value="CIRCADIAN-ASSOCIATED TRANSCRIPTIONAL REPRESSOR"/>
    <property type="match status" value="1"/>
</dbReference>
<dbReference type="GO" id="GO:0032922">
    <property type="term" value="P:circadian regulation of gene expression"/>
    <property type="evidence" value="ECO:0007669"/>
    <property type="project" value="InterPro"/>
</dbReference>
<dbReference type="GO" id="GO:0000978">
    <property type="term" value="F:RNA polymerase II cis-regulatory region sequence-specific DNA binding"/>
    <property type="evidence" value="ECO:0007669"/>
    <property type="project" value="TreeGrafter"/>
</dbReference>
<dbReference type="GeneID" id="113424343"/>
<evidence type="ECO:0000256" key="1">
    <source>
        <dbReference type="SAM" id="MobiDB-lite"/>
    </source>
</evidence>
<dbReference type="RefSeq" id="XP_026541791.1">
    <property type="nucleotide sequence ID" value="XM_026686006.1"/>
</dbReference>
<sequence>MDDMDRRSVSSWGSFYSVESATSEEEEGEEEQLLSPKGNFRIFLLDDGKEVRLLRHRCLNGSGFLLLPGLSGQGPKRPLGLQPPGSGCPCDPEGPRETFRSHRISPKGSLPGQRVNRKRAKGGGGCKLPSSTTGGRQALPCPTASVSSPGIKRQRRKETATEETLPSPCSTEGDQAFAQKCWELQGFVRPLSELLNRLKMGCFDQGLSSFQQSVAMDRIQRIIGVLQKPQMGERYLGTLLQVEKMLKIWFPHIPLKDSQASYGVSAREACGAAKSYCVEDQIMGGRSTPVQDDMLRPFSDLSSLEDHDVGTWQGEPVPLGNGPALNLSWTHTLPLNPLLGQVDFSQMNSALGQILLGPNMSNCGVVFFLQKVTFAQAASKTFAHGCPPSVLFSGSGEPPRCQSLPGVLTASSSTPRGTLGGLALSLPHLSGEKREKSESSVGKPVKCHSS</sequence>
<dbReference type="GO" id="GO:0005634">
    <property type="term" value="C:nucleus"/>
    <property type="evidence" value="ECO:0007669"/>
    <property type="project" value="TreeGrafter"/>
</dbReference>
<reference evidence="3" key="1">
    <citation type="submission" date="2025-08" db="UniProtKB">
        <authorList>
            <consortium name="RefSeq"/>
        </authorList>
    </citation>
    <scope>IDENTIFICATION</scope>
</reference>
<dbReference type="Proteomes" id="UP000504612">
    <property type="component" value="Unplaced"/>
</dbReference>
<dbReference type="GO" id="GO:0045892">
    <property type="term" value="P:negative regulation of DNA-templated transcription"/>
    <property type="evidence" value="ECO:0007669"/>
    <property type="project" value="TreeGrafter"/>
</dbReference>
<keyword evidence="2" id="KW-1185">Reference proteome</keyword>
<evidence type="ECO:0000313" key="2">
    <source>
        <dbReference type="Proteomes" id="UP000504612"/>
    </source>
</evidence>
<dbReference type="Pfam" id="PF15673">
    <property type="entry name" value="Ciart"/>
    <property type="match status" value="1"/>
</dbReference>
<dbReference type="InterPro" id="IPR031373">
    <property type="entry name" value="Ciart"/>
</dbReference>
<accession>A0A6J1VF63</accession>
<feature type="region of interest" description="Disordered" evidence="1">
    <location>
        <begin position="75"/>
        <end position="171"/>
    </location>
</feature>